<sequence length="127" mass="14948">MIQAGGMQNDPHTADTYEVIMKPIPITNDMNKTEAAFATLLEFCRGANEIIAWEFEPIKLRLAKKTFYTPDFLVVESERFIFYEVKGFWRDDARVKIKVAAETYPYFKFIAVQLKRKEWVYEEIKHG</sequence>
<dbReference type="Gene3D" id="3.40.91.30">
    <property type="match status" value="1"/>
</dbReference>
<protein>
    <recommendedName>
        <fullName evidence="2">DUF1064 domain-containing protein</fullName>
    </recommendedName>
</protein>
<evidence type="ECO:0008006" key="2">
    <source>
        <dbReference type="Google" id="ProtNLM"/>
    </source>
</evidence>
<accession>A0A0F9AV49</accession>
<name>A0A0F9AV49_9ZZZZ</name>
<dbReference type="EMBL" id="LAZR01040843">
    <property type="protein sequence ID" value="KKL13469.1"/>
    <property type="molecule type" value="Genomic_DNA"/>
</dbReference>
<evidence type="ECO:0000313" key="1">
    <source>
        <dbReference type="EMBL" id="KKL13469.1"/>
    </source>
</evidence>
<gene>
    <name evidence="1" type="ORF">LCGC14_2525450</name>
</gene>
<comment type="caution">
    <text evidence="1">The sequence shown here is derived from an EMBL/GenBank/DDBJ whole genome shotgun (WGS) entry which is preliminary data.</text>
</comment>
<organism evidence="1">
    <name type="scientific">marine sediment metagenome</name>
    <dbReference type="NCBI Taxonomy" id="412755"/>
    <lineage>
        <taxon>unclassified sequences</taxon>
        <taxon>metagenomes</taxon>
        <taxon>ecological metagenomes</taxon>
    </lineage>
</organism>
<proteinExistence type="predicted"/>
<dbReference type="AlphaFoldDB" id="A0A0F9AV49"/>
<reference evidence="1" key="1">
    <citation type="journal article" date="2015" name="Nature">
        <title>Complex archaea that bridge the gap between prokaryotes and eukaryotes.</title>
        <authorList>
            <person name="Spang A."/>
            <person name="Saw J.H."/>
            <person name="Jorgensen S.L."/>
            <person name="Zaremba-Niedzwiedzka K."/>
            <person name="Martijn J."/>
            <person name="Lind A.E."/>
            <person name="van Eijk R."/>
            <person name="Schleper C."/>
            <person name="Guy L."/>
            <person name="Ettema T.J."/>
        </authorList>
    </citation>
    <scope>NUCLEOTIDE SEQUENCE</scope>
</reference>